<dbReference type="Proteomes" id="UP001642464">
    <property type="component" value="Unassembled WGS sequence"/>
</dbReference>
<sequence>MSSKWSADGCRVEDGALLAAAISANFPSVDIPETCGSRDPKVAGGFDVWIKENPQLESQAYNEIKKCGKCGKACAVTMTLCPDVRHLFCDPGPALALLDKMEESAWTALAQGPLASAEWRKKALSAAGYEMPLEALREHVIMAFNLPPSQYQLHLQFMLPPLLPSHLGVFRSGAHFVHLRHFPLAYVREALKKMQAAGLAFPDASNLTAPELVQRISSTFSEIDYSRAHGVDMERLEKSNALLANYDPADFTHAVKGDEVTDKHTLKKIEGLSAKELDAADKLSLQGYGRPYVGGKPGGVYYSYARSPEPLPSLASKSSACGACDIGICTVA</sequence>
<protein>
    <submittedName>
        <fullName evidence="1">Uncharacterized protein</fullName>
    </submittedName>
</protein>
<organism evidence="1 2">
    <name type="scientific">Durusdinium trenchii</name>
    <dbReference type="NCBI Taxonomy" id="1381693"/>
    <lineage>
        <taxon>Eukaryota</taxon>
        <taxon>Sar</taxon>
        <taxon>Alveolata</taxon>
        <taxon>Dinophyceae</taxon>
        <taxon>Suessiales</taxon>
        <taxon>Symbiodiniaceae</taxon>
        <taxon>Durusdinium</taxon>
    </lineage>
</organism>
<accession>A0ABP0P6L1</accession>
<proteinExistence type="predicted"/>
<evidence type="ECO:0000313" key="1">
    <source>
        <dbReference type="EMBL" id="CAK9071384.1"/>
    </source>
</evidence>
<keyword evidence="2" id="KW-1185">Reference proteome</keyword>
<name>A0ABP0P6L1_9DINO</name>
<dbReference type="EMBL" id="CAXAMM010033447">
    <property type="protein sequence ID" value="CAK9071384.1"/>
    <property type="molecule type" value="Genomic_DNA"/>
</dbReference>
<reference evidence="1 2" key="1">
    <citation type="submission" date="2024-02" db="EMBL/GenBank/DDBJ databases">
        <authorList>
            <person name="Chen Y."/>
            <person name="Shah S."/>
            <person name="Dougan E. K."/>
            <person name="Thang M."/>
            <person name="Chan C."/>
        </authorList>
    </citation>
    <scope>NUCLEOTIDE SEQUENCE [LARGE SCALE GENOMIC DNA]</scope>
</reference>
<comment type="caution">
    <text evidence="1">The sequence shown here is derived from an EMBL/GenBank/DDBJ whole genome shotgun (WGS) entry which is preliminary data.</text>
</comment>
<evidence type="ECO:0000313" key="2">
    <source>
        <dbReference type="Proteomes" id="UP001642464"/>
    </source>
</evidence>
<gene>
    <name evidence="1" type="ORF">SCF082_LOCUS35342</name>
</gene>